<dbReference type="Proteomes" id="UP000242715">
    <property type="component" value="Unassembled WGS sequence"/>
</dbReference>
<evidence type="ECO:0000313" key="2">
    <source>
        <dbReference type="EMBL" id="GAU18929.1"/>
    </source>
</evidence>
<evidence type="ECO:0000256" key="1">
    <source>
        <dbReference type="SAM" id="MobiDB-lite"/>
    </source>
</evidence>
<keyword evidence="3" id="KW-1185">Reference proteome</keyword>
<feature type="region of interest" description="Disordered" evidence="1">
    <location>
        <begin position="1"/>
        <end position="43"/>
    </location>
</feature>
<feature type="compositionally biased region" description="Basic residues" evidence="1">
    <location>
        <begin position="1"/>
        <end position="19"/>
    </location>
</feature>
<reference evidence="3" key="1">
    <citation type="journal article" date="2017" name="Front. Plant Sci.">
        <title>Climate Clever Clovers: New Paradigm to Reduce the Environmental Footprint of Ruminants by Breeding Low Methanogenic Forages Utilizing Haplotype Variation.</title>
        <authorList>
            <person name="Kaur P."/>
            <person name="Appels R."/>
            <person name="Bayer P.E."/>
            <person name="Keeble-Gagnere G."/>
            <person name="Wang J."/>
            <person name="Hirakawa H."/>
            <person name="Shirasawa K."/>
            <person name="Vercoe P."/>
            <person name="Stefanova K."/>
            <person name="Durmic Z."/>
            <person name="Nichols P."/>
            <person name="Revell C."/>
            <person name="Isobe S.N."/>
            <person name="Edwards D."/>
            <person name="Erskine W."/>
        </authorList>
    </citation>
    <scope>NUCLEOTIDE SEQUENCE [LARGE SCALE GENOMIC DNA]</scope>
    <source>
        <strain evidence="3">cv. Daliak</strain>
    </source>
</reference>
<name>A0A2Z6LLT7_TRISU</name>
<feature type="compositionally biased region" description="Basic residues" evidence="1">
    <location>
        <begin position="67"/>
        <end position="76"/>
    </location>
</feature>
<accession>A0A2Z6LLT7</accession>
<feature type="region of interest" description="Disordered" evidence="1">
    <location>
        <begin position="60"/>
        <end position="79"/>
    </location>
</feature>
<organism evidence="2 3">
    <name type="scientific">Trifolium subterraneum</name>
    <name type="common">Subterranean clover</name>
    <dbReference type="NCBI Taxonomy" id="3900"/>
    <lineage>
        <taxon>Eukaryota</taxon>
        <taxon>Viridiplantae</taxon>
        <taxon>Streptophyta</taxon>
        <taxon>Embryophyta</taxon>
        <taxon>Tracheophyta</taxon>
        <taxon>Spermatophyta</taxon>
        <taxon>Magnoliopsida</taxon>
        <taxon>eudicotyledons</taxon>
        <taxon>Gunneridae</taxon>
        <taxon>Pentapetalae</taxon>
        <taxon>rosids</taxon>
        <taxon>fabids</taxon>
        <taxon>Fabales</taxon>
        <taxon>Fabaceae</taxon>
        <taxon>Papilionoideae</taxon>
        <taxon>50 kb inversion clade</taxon>
        <taxon>NPAAA clade</taxon>
        <taxon>Hologalegina</taxon>
        <taxon>IRL clade</taxon>
        <taxon>Trifolieae</taxon>
        <taxon>Trifolium</taxon>
    </lineage>
</organism>
<dbReference type="EMBL" id="DF973190">
    <property type="protein sequence ID" value="GAU18929.1"/>
    <property type="molecule type" value="Genomic_DNA"/>
</dbReference>
<proteinExistence type="predicted"/>
<evidence type="ECO:0000313" key="3">
    <source>
        <dbReference type="Proteomes" id="UP000242715"/>
    </source>
</evidence>
<dbReference type="AlphaFoldDB" id="A0A2Z6LLT7"/>
<sequence length="104" mass="11726">MVIASRRVRWKASTLHKKGDKQNHKSEKPNTGVAAGRGDGGKIRQRETFKQCLEKGNPSIQIDKVRGGGKQHGTKRRQADSQILGGTMEVEVVEENVRKFERCW</sequence>
<gene>
    <name evidence="2" type="ORF">TSUD_229190</name>
</gene>
<protein>
    <submittedName>
        <fullName evidence="2">Uncharacterized protein</fullName>
    </submittedName>
</protein>